<dbReference type="OrthoDB" id="5493262at2"/>
<protein>
    <recommendedName>
        <fullName evidence="4">DUF1684 domain-containing protein</fullName>
    </recommendedName>
</protein>
<accession>A0A498CMP5</accession>
<feature type="chain" id="PRO_5019778311" description="DUF1684 domain-containing protein" evidence="1">
    <location>
        <begin position="24"/>
        <end position="323"/>
    </location>
</feature>
<dbReference type="InterPro" id="IPR012467">
    <property type="entry name" value="DUF1684"/>
</dbReference>
<evidence type="ECO:0000256" key="1">
    <source>
        <dbReference type="SAM" id="SignalP"/>
    </source>
</evidence>
<feature type="signal peptide" evidence="1">
    <location>
        <begin position="1"/>
        <end position="23"/>
    </location>
</feature>
<dbReference type="EMBL" id="RCDC01000004">
    <property type="protein sequence ID" value="RLK56404.1"/>
    <property type="molecule type" value="Genomic_DNA"/>
</dbReference>
<evidence type="ECO:0000313" key="3">
    <source>
        <dbReference type="Proteomes" id="UP000274786"/>
    </source>
</evidence>
<dbReference type="AlphaFoldDB" id="A0A498CMP5"/>
<name>A0A498CMP5_9GAMM</name>
<dbReference type="Pfam" id="PF07920">
    <property type="entry name" value="DUF1684"/>
    <property type="match status" value="1"/>
</dbReference>
<keyword evidence="1" id="KW-0732">Signal</keyword>
<organism evidence="2 3">
    <name type="scientific">Stenotrophomonas rhizophila</name>
    <dbReference type="NCBI Taxonomy" id="216778"/>
    <lineage>
        <taxon>Bacteria</taxon>
        <taxon>Pseudomonadati</taxon>
        <taxon>Pseudomonadota</taxon>
        <taxon>Gammaproteobacteria</taxon>
        <taxon>Lysobacterales</taxon>
        <taxon>Lysobacteraceae</taxon>
        <taxon>Stenotrophomonas</taxon>
    </lineage>
</organism>
<dbReference type="Proteomes" id="UP000274786">
    <property type="component" value="Unassembled WGS sequence"/>
</dbReference>
<evidence type="ECO:0000313" key="2">
    <source>
        <dbReference type="EMBL" id="RLK56404.1"/>
    </source>
</evidence>
<dbReference type="PROSITE" id="PS51257">
    <property type="entry name" value="PROKAR_LIPOPROTEIN"/>
    <property type="match status" value="1"/>
</dbReference>
<gene>
    <name evidence="2" type="ORF">BCL79_0790</name>
</gene>
<dbReference type="PANTHER" id="PTHR41913:SF1">
    <property type="entry name" value="DUF1684 DOMAIN-CONTAINING PROTEIN"/>
    <property type="match status" value="1"/>
</dbReference>
<comment type="caution">
    <text evidence="2">The sequence shown here is derived from an EMBL/GenBank/DDBJ whole genome shotgun (WGS) entry which is preliminary data.</text>
</comment>
<reference evidence="2 3" key="1">
    <citation type="submission" date="2018-10" db="EMBL/GenBank/DDBJ databases">
        <title>Comparative analysis of microorganisms from saline springs in Andes Mountain Range, Colombia.</title>
        <authorList>
            <person name="Rubin E."/>
        </authorList>
    </citation>
    <scope>NUCLEOTIDE SEQUENCE [LARGE SCALE GENOMIC DNA]</scope>
    <source>
        <strain evidence="2 3">USBA GBX 843</strain>
    </source>
</reference>
<sequence>MNTYTRAFCLLFVLAAVACSPQADPTSAQACAAAPPVPDFAGEHAAWVKDRAADLGKADGWISLIGLHWIEAGTQSVGAGAGNTLELAIAPDRLGQVEQRADGVYFTPVEGERVTADGRSVHGEVRLNPEGKGAGTKLAYDGGRGQITVIKRGQRVALRVRHADAPARLHFTGLDFFPPEERWSVQARFVPHPAGKTLPIVSVIGEVADAPNPGYVQFEQDGRQWRLEALGDPAKSLNLMFQDQTTGRQTYGVGRYLRTGPVAADGTVTLDFNRAYNPPCAYTDFATCPLPPPENRLAVEDDRGQRVRLAVLAGEKKYALAQH</sequence>
<evidence type="ECO:0008006" key="4">
    <source>
        <dbReference type="Google" id="ProtNLM"/>
    </source>
</evidence>
<dbReference type="PANTHER" id="PTHR41913">
    <property type="entry name" value="DUF1684 DOMAIN-CONTAINING PROTEIN"/>
    <property type="match status" value="1"/>
</dbReference>
<proteinExistence type="predicted"/>
<dbReference type="RefSeq" id="WP_121037618.1">
    <property type="nucleotide sequence ID" value="NZ_RCDC01000004.1"/>
</dbReference>